<dbReference type="SUPFAM" id="SSF47005">
    <property type="entry name" value="Peripheral subunit-binding domain of 2-oxo acid dehydrogenase complex"/>
    <property type="match status" value="1"/>
</dbReference>
<comment type="cofactor">
    <cofactor evidence="11">
        <name>(R)-lipoate</name>
        <dbReference type="ChEBI" id="CHEBI:83088"/>
    </cofactor>
    <text evidence="11">Binds 1 lipoyl cofactor covalently.</text>
</comment>
<dbReference type="GO" id="GO:0005829">
    <property type="term" value="C:cytosol"/>
    <property type="evidence" value="ECO:0007669"/>
    <property type="project" value="TreeGrafter"/>
</dbReference>
<evidence type="ECO:0000256" key="9">
    <source>
        <dbReference type="ARBA" id="ARBA00023315"/>
    </source>
</evidence>
<dbReference type="PANTHER" id="PTHR43416:SF5">
    <property type="entry name" value="DIHYDROLIPOYLLYSINE-RESIDUE SUCCINYLTRANSFERASE COMPONENT OF 2-OXOGLUTARATE DEHYDROGENASE COMPLEX, MITOCHONDRIAL"/>
    <property type="match status" value="1"/>
</dbReference>
<dbReference type="KEGG" id="fki:FK004_06455"/>
<comment type="function">
    <text evidence="1 11">E2 component of the 2-oxoglutarate dehydrogenase (OGDH) complex which catalyzes the second step in the conversion of 2-oxoglutarate to succinyl-CoA and CO(2).</text>
</comment>
<sequence>MILEMKVPSPGESITEVEIATWLVKDGDYVEKDQAIAEVDSDKATLELPAEASGIITLKAEEGDAVAVGQVVCLIDTDAAKPEGGAAPAKEEAPKAEAKKEEPKKEEAPKAAPAAEKTYASGTPSPAARKILDEKNIKADTVTGTGKDGRVTKDDAVNAAVPSMGTPTGGNRGSERSKLSMLRRKVAERLVSAKNETAMLTTFNEVNMTPVNAIRNEYKDAFKAKHGGLGLGYMSFFTKAVTRALKLYPDVNSMIDGDYKIAYDFCDISVAVSGPKGLMVPVVRNAENLTFRGVESEIKRLAIRARDGQITVDDMTGGTFTISNGGVFGSMLSTPIINPPQSGILGMHNIIERPIAVNGKVEIHPMMYLALSYDHRIIDGRESVGFLVAIKEALENPAELLMDNNPKKALEL</sequence>
<dbReference type="InterPro" id="IPR050537">
    <property type="entry name" value="2-oxoacid_dehydrogenase"/>
</dbReference>
<evidence type="ECO:0000256" key="8">
    <source>
        <dbReference type="ARBA" id="ARBA00022823"/>
    </source>
</evidence>
<dbReference type="GO" id="GO:0033512">
    <property type="term" value="P:L-lysine catabolic process to acetyl-CoA via saccharopine"/>
    <property type="evidence" value="ECO:0007669"/>
    <property type="project" value="UniProtKB-UniRule"/>
</dbReference>
<dbReference type="PROSITE" id="PS51826">
    <property type="entry name" value="PSBD"/>
    <property type="match status" value="1"/>
</dbReference>
<dbReference type="Proteomes" id="UP000244677">
    <property type="component" value="Chromosome"/>
</dbReference>
<evidence type="ECO:0000256" key="2">
    <source>
        <dbReference type="ARBA" id="ARBA00005145"/>
    </source>
</evidence>
<dbReference type="InterPro" id="IPR036625">
    <property type="entry name" value="E3-bd_dom_sf"/>
</dbReference>
<dbReference type="GO" id="GO:0004149">
    <property type="term" value="F:dihydrolipoyllysine-residue succinyltransferase activity"/>
    <property type="evidence" value="ECO:0007669"/>
    <property type="project" value="UniProtKB-UniRule"/>
</dbReference>
<dbReference type="OrthoDB" id="9805770at2"/>
<dbReference type="PROSITE" id="PS50968">
    <property type="entry name" value="BIOTINYL_LIPOYL"/>
    <property type="match status" value="1"/>
</dbReference>
<evidence type="ECO:0000259" key="13">
    <source>
        <dbReference type="PROSITE" id="PS50968"/>
    </source>
</evidence>
<dbReference type="Gene3D" id="3.30.559.10">
    <property type="entry name" value="Chloramphenicol acetyltransferase-like domain"/>
    <property type="match status" value="1"/>
</dbReference>
<evidence type="ECO:0000256" key="1">
    <source>
        <dbReference type="ARBA" id="ARBA00004052"/>
    </source>
</evidence>
<dbReference type="InterPro" id="IPR000089">
    <property type="entry name" value="Biotin_lipoyl"/>
</dbReference>
<dbReference type="InterPro" id="IPR011053">
    <property type="entry name" value="Single_hybrid_motif"/>
</dbReference>
<dbReference type="CDD" id="cd06849">
    <property type="entry name" value="lipoyl_domain"/>
    <property type="match status" value="1"/>
</dbReference>
<keyword evidence="7 11" id="KW-0808">Transferase</keyword>
<dbReference type="EC" id="2.3.1.61" evidence="4 11"/>
<evidence type="ECO:0000313" key="15">
    <source>
        <dbReference type="EMBL" id="AWG24896.1"/>
    </source>
</evidence>
<gene>
    <name evidence="15" type="ORF">FK004_06455</name>
</gene>
<dbReference type="NCBIfam" id="TIGR01347">
    <property type="entry name" value="sucB"/>
    <property type="match status" value="1"/>
</dbReference>
<dbReference type="PANTHER" id="PTHR43416">
    <property type="entry name" value="DIHYDROLIPOYLLYSINE-RESIDUE SUCCINYLTRANSFERASE COMPONENT OF 2-OXOGLUTARATE DEHYDROGENASE COMPLEX, MITOCHONDRIAL-RELATED"/>
    <property type="match status" value="1"/>
</dbReference>
<proteinExistence type="inferred from homology"/>
<dbReference type="GO" id="GO:0045252">
    <property type="term" value="C:oxoglutarate dehydrogenase complex"/>
    <property type="evidence" value="ECO:0007669"/>
    <property type="project" value="UniProtKB-UniRule"/>
</dbReference>
<dbReference type="UniPathway" id="UPA00868">
    <property type="reaction ID" value="UER00840"/>
</dbReference>
<feature type="domain" description="Lipoyl-binding" evidence="13">
    <location>
        <begin position="2"/>
        <end position="76"/>
    </location>
</feature>
<dbReference type="Pfam" id="PF00364">
    <property type="entry name" value="Biotin_lipoyl"/>
    <property type="match status" value="1"/>
</dbReference>
<dbReference type="InterPro" id="IPR001078">
    <property type="entry name" value="2-oxoacid_DH_actylTfrase"/>
</dbReference>
<evidence type="ECO:0000256" key="3">
    <source>
        <dbReference type="ARBA" id="ARBA00007317"/>
    </source>
</evidence>
<evidence type="ECO:0000256" key="11">
    <source>
        <dbReference type="RuleBase" id="RU361138"/>
    </source>
</evidence>
<dbReference type="AlphaFoldDB" id="A0A2S1LMP5"/>
<evidence type="ECO:0000313" key="16">
    <source>
        <dbReference type="Proteomes" id="UP000244677"/>
    </source>
</evidence>
<dbReference type="Pfam" id="PF02817">
    <property type="entry name" value="E3_binding"/>
    <property type="match status" value="1"/>
</dbReference>
<feature type="domain" description="Peripheral subunit-binding (PSBD)" evidence="14">
    <location>
        <begin position="123"/>
        <end position="160"/>
    </location>
</feature>
<dbReference type="NCBIfam" id="NF004309">
    <property type="entry name" value="PRK05704.1"/>
    <property type="match status" value="1"/>
</dbReference>
<feature type="compositionally biased region" description="Basic and acidic residues" evidence="12">
    <location>
        <begin position="89"/>
        <end position="109"/>
    </location>
</feature>
<dbReference type="RefSeq" id="WP_108736520.1">
    <property type="nucleotide sequence ID" value="NZ_CP020919.1"/>
</dbReference>
<evidence type="ECO:0000259" key="14">
    <source>
        <dbReference type="PROSITE" id="PS51826"/>
    </source>
</evidence>
<dbReference type="InterPro" id="IPR023213">
    <property type="entry name" value="CAT-like_dom_sf"/>
</dbReference>
<evidence type="ECO:0000256" key="10">
    <source>
        <dbReference type="ARBA" id="ARBA00052761"/>
    </source>
</evidence>
<feature type="region of interest" description="Disordered" evidence="12">
    <location>
        <begin position="81"/>
        <end position="178"/>
    </location>
</feature>
<dbReference type="Gene3D" id="2.40.50.100">
    <property type="match status" value="1"/>
</dbReference>
<feature type="compositionally biased region" description="Basic and acidic residues" evidence="12">
    <location>
        <begin position="147"/>
        <end position="156"/>
    </location>
</feature>
<dbReference type="InterPro" id="IPR004167">
    <property type="entry name" value="PSBD"/>
</dbReference>
<dbReference type="Pfam" id="PF00198">
    <property type="entry name" value="2-oxoacid_dh"/>
    <property type="match status" value="1"/>
</dbReference>
<keyword evidence="6 11" id="KW-0816">Tricarboxylic acid cycle</keyword>
<dbReference type="SUPFAM" id="SSF52777">
    <property type="entry name" value="CoA-dependent acyltransferases"/>
    <property type="match status" value="1"/>
</dbReference>
<accession>A0A2S1LMP5</accession>
<dbReference type="GO" id="GO:0006099">
    <property type="term" value="P:tricarboxylic acid cycle"/>
    <property type="evidence" value="ECO:0007669"/>
    <property type="project" value="UniProtKB-UniRule"/>
</dbReference>
<evidence type="ECO:0000256" key="12">
    <source>
        <dbReference type="SAM" id="MobiDB-lite"/>
    </source>
</evidence>
<dbReference type="InterPro" id="IPR006255">
    <property type="entry name" value="SucB"/>
</dbReference>
<evidence type="ECO:0000256" key="5">
    <source>
        <dbReference type="ARBA" id="ARBA00019511"/>
    </source>
</evidence>
<keyword evidence="8 11" id="KW-0450">Lipoyl</keyword>
<evidence type="ECO:0000256" key="6">
    <source>
        <dbReference type="ARBA" id="ARBA00022532"/>
    </source>
</evidence>
<evidence type="ECO:0000256" key="7">
    <source>
        <dbReference type="ARBA" id="ARBA00022679"/>
    </source>
</evidence>
<comment type="catalytic activity">
    <reaction evidence="10 11">
        <text>N(6)-[(R)-dihydrolipoyl]-L-lysyl-[protein] + succinyl-CoA = N(6)-[(R)-S(8)-succinyldihydrolipoyl]-L-lysyl-[protein] + CoA</text>
        <dbReference type="Rhea" id="RHEA:15213"/>
        <dbReference type="Rhea" id="RHEA-COMP:10475"/>
        <dbReference type="Rhea" id="RHEA-COMP:20092"/>
        <dbReference type="ChEBI" id="CHEBI:57287"/>
        <dbReference type="ChEBI" id="CHEBI:57292"/>
        <dbReference type="ChEBI" id="CHEBI:83100"/>
        <dbReference type="ChEBI" id="CHEBI:83120"/>
        <dbReference type="EC" id="2.3.1.61"/>
    </reaction>
</comment>
<comment type="pathway">
    <text evidence="2 11">Amino-acid degradation; L-lysine degradation via saccharopine pathway; glutaryl-CoA from L-lysine: step 6/6.</text>
</comment>
<dbReference type="Gene3D" id="4.10.320.10">
    <property type="entry name" value="E3-binding domain"/>
    <property type="match status" value="1"/>
</dbReference>
<organism evidence="15 16">
    <name type="scientific">Flavobacterium kingsejongi</name>
    <dbReference type="NCBI Taxonomy" id="1678728"/>
    <lineage>
        <taxon>Bacteria</taxon>
        <taxon>Pseudomonadati</taxon>
        <taxon>Bacteroidota</taxon>
        <taxon>Flavobacteriia</taxon>
        <taxon>Flavobacteriales</taxon>
        <taxon>Flavobacteriaceae</taxon>
        <taxon>Flavobacterium</taxon>
    </lineage>
</organism>
<dbReference type="EMBL" id="CP020919">
    <property type="protein sequence ID" value="AWG24896.1"/>
    <property type="molecule type" value="Genomic_DNA"/>
</dbReference>
<dbReference type="SUPFAM" id="SSF51230">
    <property type="entry name" value="Single hybrid motif"/>
    <property type="match status" value="1"/>
</dbReference>
<evidence type="ECO:0000256" key="4">
    <source>
        <dbReference type="ARBA" id="ARBA00012945"/>
    </source>
</evidence>
<name>A0A2S1LMP5_9FLAO</name>
<keyword evidence="9 11" id="KW-0012">Acyltransferase</keyword>
<keyword evidence="16" id="KW-1185">Reference proteome</keyword>
<reference evidence="15 16" key="1">
    <citation type="submission" date="2017-04" db="EMBL/GenBank/DDBJ databases">
        <title>Complete genome sequence of Flavobacterium kingsejong AJ004.</title>
        <authorList>
            <person name="Lee P.C."/>
        </authorList>
    </citation>
    <scope>NUCLEOTIDE SEQUENCE [LARGE SCALE GENOMIC DNA]</scope>
    <source>
        <strain evidence="15 16">AJ004</strain>
    </source>
</reference>
<protein>
    <recommendedName>
        <fullName evidence="5 11">Dihydrolipoyllysine-residue succinyltransferase component of 2-oxoglutarate dehydrogenase complex</fullName>
        <ecNumber evidence="4 11">2.3.1.61</ecNumber>
    </recommendedName>
    <alternativeName>
        <fullName evidence="11">2-oxoglutarate dehydrogenase complex component E2</fullName>
    </alternativeName>
</protein>
<comment type="similarity">
    <text evidence="3 11">Belongs to the 2-oxoacid dehydrogenase family.</text>
</comment>